<evidence type="ECO:0000259" key="2">
    <source>
        <dbReference type="Pfam" id="PF08450"/>
    </source>
</evidence>
<evidence type="ECO:0000313" key="4">
    <source>
        <dbReference type="Proteomes" id="UP000063308"/>
    </source>
</evidence>
<dbReference type="InterPro" id="IPR011042">
    <property type="entry name" value="6-blade_b-propeller_TolB-like"/>
</dbReference>
<feature type="domain" description="SMP-30/Gluconolactonase/LRE-like region" evidence="2">
    <location>
        <begin position="13"/>
        <end position="66"/>
    </location>
</feature>
<sequence>MSDVRVLATDLEFPEGPVVMPDGSVVLVEIRGQRLTRVHPDGRKEIVAKVPGGPNGAALGPTARSTSATMAASPGFRPAR</sequence>
<dbReference type="Gene3D" id="2.120.10.30">
    <property type="entry name" value="TolB, C-terminal domain"/>
    <property type="match status" value="1"/>
</dbReference>
<dbReference type="EMBL" id="AP014685">
    <property type="protein sequence ID" value="BAR54755.1"/>
    <property type="molecule type" value="Genomic_DNA"/>
</dbReference>
<dbReference type="SUPFAM" id="SSF63829">
    <property type="entry name" value="Calcium-dependent phosphotriesterase"/>
    <property type="match status" value="1"/>
</dbReference>
<dbReference type="AlphaFoldDB" id="A0A0E3VSZ2"/>
<proteinExistence type="predicted"/>
<evidence type="ECO:0000256" key="1">
    <source>
        <dbReference type="SAM" id="MobiDB-lite"/>
    </source>
</evidence>
<organism evidence="3 4">
    <name type="scientific">Bradyrhizobium diazoefficiens</name>
    <dbReference type="NCBI Taxonomy" id="1355477"/>
    <lineage>
        <taxon>Bacteria</taxon>
        <taxon>Pseudomonadati</taxon>
        <taxon>Pseudomonadota</taxon>
        <taxon>Alphaproteobacteria</taxon>
        <taxon>Hyphomicrobiales</taxon>
        <taxon>Nitrobacteraceae</taxon>
        <taxon>Bradyrhizobium</taxon>
    </lineage>
</organism>
<accession>A0A0E3VSZ2</accession>
<evidence type="ECO:0000313" key="3">
    <source>
        <dbReference type="EMBL" id="BAR54755.1"/>
    </source>
</evidence>
<reference evidence="3 4" key="1">
    <citation type="submission" date="2014-11" db="EMBL/GenBank/DDBJ databases">
        <title>Symbiosis island explosion on the genome of extra-slow-growing strains of soybean bradyrhizobia with massive insertion sequences.</title>
        <authorList>
            <person name="Iida T."/>
            <person name="Minamisawa K."/>
        </authorList>
    </citation>
    <scope>NUCLEOTIDE SEQUENCE [LARGE SCALE GENOMIC DNA]</scope>
    <source>
        <strain evidence="3 4">NK6</strain>
    </source>
</reference>
<dbReference type="InterPro" id="IPR013658">
    <property type="entry name" value="SGL"/>
</dbReference>
<protein>
    <submittedName>
        <fullName evidence="3">Putative glconolactonase</fullName>
    </submittedName>
</protein>
<name>A0A0E3VSZ2_9BRAD</name>
<feature type="compositionally biased region" description="Low complexity" evidence="1">
    <location>
        <begin position="62"/>
        <end position="73"/>
    </location>
</feature>
<dbReference type="Pfam" id="PF08450">
    <property type="entry name" value="SGL"/>
    <property type="match status" value="1"/>
</dbReference>
<feature type="region of interest" description="Disordered" evidence="1">
    <location>
        <begin position="46"/>
        <end position="80"/>
    </location>
</feature>
<gene>
    <name evidence="3" type="ORF">NK6_1571</name>
</gene>
<dbReference type="Proteomes" id="UP000063308">
    <property type="component" value="Chromosome"/>
</dbReference>